<accession>A0A381NU10</accession>
<evidence type="ECO:0000313" key="1">
    <source>
        <dbReference type="EMBL" id="SUZ58050.1"/>
    </source>
</evidence>
<protein>
    <submittedName>
        <fullName evidence="1">Uncharacterized protein</fullName>
    </submittedName>
</protein>
<proteinExistence type="predicted"/>
<sequence length="96" mass="10800">MSVEGLSGPSQTGWYTDFRPKKREECCIGDEYRHGPSTLSSALIGLWRSQRLYRVVSGNGREPLSTCHNPRLCHLLQGKQPRRATERAGFCACLFS</sequence>
<dbReference type="EMBL" id="UINC01000594">
    <property type="protein sequence ID" value="SUZ58050.1"/>
    <property type="molecule type" value="Genomic_DNA"/>
</dbReference>
<gene>
    <name evidence="1" type="ORF">METZ01_LOCUS10904</name>
</gene>
<name>A0A381NU10_9ZZZZ</name>
<organism evidence="1">
    <name type="scientific">marine metagenome</name>
    <dbReference type="NCBI Taxonomy" id="408172"/>
    <lineage>
        <taxon>unclassified sequences</taxon>
        <taxon>metagenomes</taxon>
        <taxon>ecological metagenomes</taxon>
    </lineage>
</organism>
<reference evidence="1" key="1">
    <citation type="submission" date="2018-05" db="EMBL/GenBank/DDBJ databases">
        <authorList>
            <person name="Lanie J.A."/>
            <person name="Ng W.-L."/>
            <person name="Kazmierczak K.M."/>
            <person name="Andrzejewski T.M."/>
            <person name="Davidsen T.M."/>
            <person name="Wayne K.J."/>
            <person name="Tettelin H."/>
            <person name="Glass J.I."/>
            <person name="Rusch D."/>
            <person name="Podicherti R."/>
            <person name="Tsui H.-C.T."/>
            <person name="Winkler M.E."/>
        </authorList>
    </citation>
    <scope>NUCLEOTIDE SEQUENCE</scope>
</reference>
<dbReference type="AlphaFoldDB" id="A0A381NU10"/>